<dbReference type="PANTHER" id="PTHR30373">
    <property type="entry name" value="UPF0603 PROTEIN YGCG"/>
    <property type="match status" value="1"/>
</dbReference>
<dbReference type="RefSeq" id="WP_068216887.1">
    <property type="nucleotide sequence ID" value="NZ_LRPC01000001.1"/>
</dbReference>
<evidence type="ECO:0000313" key="3">
    <source>
        <dbReference type="Proteomes" id="UP000075606"/>
    </source>
</evidence>
<evidence type="ECO:0000313" key="2">
    <source>
        <dbReference type="EMBL" id="KYG77968.1"/>
    </source>
</evidence>
<keyword evidence="3" id="KW-1185">Reference proteome</keyword>
<reference evidence="2 3" key="1">
    <citation type="submission" date="2016-01" db="EMBL/GenBank/DDBJ databases">
        <title>Genome sequencing of Roseivirga spongicola UST030701-084.</title>
        <authorList>
            <person name="Selvaratnam C."/>
            <person name="Thevarajoo S."/>
            <person name="Goh K.M."/>
            <person name="Ee R."/>
            <person name="Chan K.-G."/>
            <person name="Chong C.S."/>
        </authorList>
    </citation>
    <scope>NUCLEOTIDE SEQUENCE [LARGE SCALE GENOMIC DNA]</scope>
    <source>
        <strain evidence="2 3">UST030701-084</strain>
    </source>
</reference>
<dbReference type="Proteomes" id="UP000075606">
    <property type="component" value="Unassembled WGS sequence"/>
</dbReference>
<name>A0A150XGZ4_9BACT</name>
<dbReference type="STRING" id="333140.AWW68_04150"/>
<feature type="domain" description="TPM" evidence="1">
    <location>
        <begin position="6"/>
        <end position="117"/>
    </location>
</feature>
<dbReference type="EMBL" id="LRPC01000001">
    <property type="protein sequence ID" value="KYG77968.1"/>
    <property type="molecule type" value="Genomic_DNA"/>
</dbReference>
<comment type="caution">
    <text evidence="2">The sequence shown here is derived from an EMBL/GenBank/DDBJ whole genome shotgun (WGS) entry which is preliminary data.</text>
</comment>
<protein>
    <recommendedName>
        <fullName evidence="1">TPM domain-containing protein</fullName>
    </recommendedName>
</protein>
<dbReference type="PANTHER" id="PTHR30373:SF8">
    <property type="entry name" value="BLL7265 PROTEIN"/>
    <property type="match status" value="1"/>
</dbReference>
<dbReference type="InterPro" id="IPR007621">
    <property type="entry name" value="TPM_dom"/>
</dbReference>
<dbReference type="OrthoDB" id="9786161at2"/>
<dbReference type="AlphaFoldDB" id="A0A150XGZ4"/>
<dbReference type="Pfam" id="PF04536">
    <property type="entry name" value="TPM_phosphatase"/>
    <property type="match status" value="1"/>
</dbReference>
<dbReference type="Gene3D" id="3.10.310.50">
    <property type="match status" value="1"/>
</dbReference>
<proteinExistence type="predicted"/>
<gene>
    <name evidence="2" type="ORF">AWW68_04150</name>
</gene>
<organism evidence="2 3">
    <name type="scientific">Roseivirga spongicola</name>
    <dbReference type="NCBI Taxonomy" id="333140"/>
    <lineage>
        <taxon>Bacteria</taxon>
        <taxon>Pseudomonadati</taxon>
        <taxon>Bacteroidota</taxon>
        <taxon>Cytophagia</taxon>
        <taxon>Cytophagales</taxon>
        <taxon>Roseivirgaceae</taxon>
        <taxon>Roseivirga</taxon>
    </lineage>
</organism>
<evidence type="ECO:0000259" key="1">
    <source>
        <dbReference type="Pfam" id="PF04536"/>
    </source>
</evidence>
<accession>A0A150XGZ4</accession>
<sequence>MAEAHFTSDQKKRIKAAIEEAELNTSGEIRVHLENHCKKDNVLDRAAQVFAQLKMHETEARNGVLIYMAIKDHKFGIIGDGGINAKVEPDFWDITKEKMVKHFKDGKFTEGLVDGILCVGERLKEFYPYQKDDINELSDDISFGKD</sequence>